<dbReference type="OrthoDB" id="9768467at2"/>
<dbReference type="Proteomes" id="UP000309561">
    <property type="component" value="Unassembled WGS sequence"/>
</dbReference>
<evidence type="ECO:0000313" key="3">
    <source>
        <dbReference type="Proteomes" id="UP000309561"/>
    </source>
</evidence>
<dbReference type="SMART" id="SM00382">
    <property type="entry name" value="AAA"/>
    <property type="match status" value="1"/>
</dbReference>
<feature type="domain" description="AAA+ ATPase" evidence="1">
    <location>
        <begin position="31"/>
        <end position="160"/>
    </location>
</feature>
<dbReference type="InterPro" id="IPR041682">
    <property type="entry name" value="AAA_14"/>
</dbReference>
<dbReference type="PANTHER" id="PTHR42990:SF1">
    <property type="entry name" value="AAA+ ATPASE DOMAIN-CONTAINING PROTEIN"/>
    <property type="match status" value="1"/>
</dbReference>
<comment type="caution">
    <text evidence="2">The sequence shown here is derived from an EMBL/GenBank/DDBJ whole genome shotgun (WGS) entry which is preliminary data.</text>
</comment>
<keyword evidence="2" id="KW-0547">Nucleotide-binding</keyword>
<dbReference type="RefSeq" id="WP_137011869.1">
    <property type="nucleotide sequence ID" value="NZ_SZPX01000001.1"/>
</dbReference>
<dbReference type="Pfam" id="PF13173">
    <property type="entry name" value="AAA_14"/>
    <property type="match status" value="1"/>
</dbReference>
<protein>
    <submittedName>
        <fullName evidence="2">ATP-binding protein</fullName>
    </submittedName>
</protein>
<keyword evidence="3" id="KW-1185">Reference proteome</keyword>
<proteinExistence type="predicted"/>
<organism evidence="2 3">
    <name type="scientific">Sulfurimonas crateris</name>
    <dbReference type="NCBI Taxonomy" id="2574727"/>
    <lineage>
        <taxon>Bacteria</taxon>
        <taxon>Pseudomonadati</taxon>
        <taxon>Campylobacterota</taxon>
        <taxon>Epsilonproteobacteria</taxon>
        <taxon>Campylobacterales</taxon>
        <taxon>Sulfurimonadaceae</taxon>
        <taxon>Sulfurimonas</taxon>
    </lineage>
</organism>
<dbReference type="AlphaFoldDB" id="A0A4U2ZB26"/>
<name>A0A4U2ZB26_9BACT</name>
<gene>
    <name evidence="2" type="ORF">FCU45_02315</name>
</gene>
<dbReference type="InterPro" id="IPR027417">
    <property type="entry name" value="P-loop_NTPase"/>
</dbReference>
<reference evidence="2 3" key="1">
    <citation type="submission" date="2019-04" db="EMBL/GenBank/DDBJ databases">
        <title>Sulfurimonas crateris sp. nov. a facultative anaerobic sulfur-oxidizing chemolithautotrophic bacterium isolated from a terrestrial mud vulcano.</title>
        <authorList>
            <person name="Ratnikova N.M."/>
            <person name="Slobodkin A.I."/>
            <person name="Merkel A.Y."/>
            <person name="Novikov A."/>
            <person name="Bonch-Osmolovskaya E.A."/>
            <person name="Slobodkina G.B."/>
        </authorList>
    </citation>
    <scope>NUCLEOTIDE SEQUENCE [LARGE SCALE GENOMIC DNA]</scope>
    <source>
        <strain evidence="2 3">SN118</strain>
    </source>
</reference>
<sequence>MIEQLQLLSNQILAQKVPDYKRFLFSEIDFNERLIGVLGSRGVGKTTILLQYLHEIYKNKKTLYIMADHPIVVQLGLFAIADEFQKKGGEVLIIDEIHKIKSFEVDLKLIYDSFFSLNVVFTGSNAVAIDNAKVANSGCEANFPRKADLSRRAVIYKLPVLSFREFLELETNEKFEPFSLEDLLKNHTLLATEILLKVKPFVYFEEYLKNGAYPFYTTSKTSYIQKLLSASMQILETDLPMIYTIDHDKINALKKMMIMLCQSEPYDINISKLCGAVELNQRTLYKYLGILQAAGLIRILGAKSSGVSIISKPEKLYLDNTNLFSIFCDSAKIGTIRETFFASSVSYKHNINYPKSGDFILDDKYTFEIGGKDKNIKQIKNLEDAYIVADDIEIGIDNKIPLWLFGFIY</sequence>
<evidence type="ECO:0000259" key="1">
    <source>
        <dbReference type="SMART" id="SM00382"/>
    </source>
</evidence>
<accession>A0A4U2ZB26</accession>
<evidence type="ECO:0000313" key="2">
    <source>
        <dbReference type="EMBL" id="TKI71235.1"/>
    </source>
</evidence>
<dbReference type="PANTHER" id="PTHR42990">
    <property type="entry name" value="ATPASE"/>
    <property type="match status" value="1"/>
</dbReference>
<dbReference type="EMBL" id="SZPX01000001">
    <property type="protein sequence ID" value="TKI71235.1"/>
    <property type="molecule type" value="Genomic_DNA"/>
</dbReference>
<dbReference type="GO" id="GO:0005524">
    <property type="term" value="F:ATP binding"/>
    <property type="evidence" value="ECO:0007669"/>
    <property type="project" value="UniProtKB-KW"/>
</dbReference>
<dbReference type="SUPFAM" id="SSF52540">
    <property type="entry name" value="P-loop containing nucleoside triphosphate hydrolases"/>
    <property type="match status" value="1"/>
</dbReference>
<keyword evidence="2" id="KW-0067">ATP-binding</keyword>
<dbReference type="InterPro" id="IPR003593">
    <property type="entry name" value="AAA+_ATPase"/>
</dbReference>